<sequence length="125" mass="14081">VVFFKGDCRAHEMACHTSNRGGSMCHPSNAKAWKHFDRMNPDFVEEPHIGPLHRPFAPHNQYDHTYSCWSVIITPYNLPTGMCMSSEYMFLTMVIPGPSNPKQVSDRCVLETVDHRVVAVVACGC</sequence>
<accession>A0AAW2JL38</accession>
<protein>
    <submittedName>
        <fullName evidence="1">Uncharacterized protein</fullName>
    </submittedName>
</protein>
<name>A0AAW2JL38_9LAMI</name>
<dbReference type="Pfam" id="PF02992">
    <property type="entry name" value="Transposase_21"/>
    <property type="match status" value="1"/>
</dbReference>
<gene>
    <name evidence="1" type="ORF">Scaly_3108100</name>
</gene>
<comment type="caution">
    <text evidence="1">The sequence shown here is derived from an EMBL/GenBank/DDBJ whole genome shotgun (WGS) entry which is preliminary data.</text>
</comment>
<reference evidence="1" key="2">
    <citation type="journal article" date="2024" name="Plant">
        <title>Genomic evolution and insights into agronomic trait innovations of Sesamum species.</title>
        <authorList>
            <person name="Miao H."/>
            <person name="Wang L."/>
            <person name="Qu L."/>
            <person name="Liu H."/>
            <person name="Sun Y."/>
            <person name="Le M."/>
            <person name="Wang Q."/>
            <person name="Wei S."/>
            <person name="Zheng Y."/>
            <person name="Lin W."/>
            <person name="Duan Y."/>
            <person name="Cao H."/>
            <person name="Xiong S."/>
            <person name="Wang X."/>
            <person name="Wei L."/>
            <person name="Li C."/>
            <person name="Ma Q."/>
            <person name="Ju M."/>
            <person name="Zhao R."/>
            <person name="Li G."/>
            <person name="Mu C."/>
            <person name="Tian Q."/>
            <person name="Mei H."/>
            <person name="Zhang T."/>
            <person name="Gao T."/>
            <person name="Zhang H."/>
        </authorList>
    </citation>
    <scope>NUCLEOTIDE SEQUENCE</scope>
    <source>
        <strain evidence="1">KEN8</strain>
    </source>
</reference>
<proteinExistence type="predicted"/>
<evidence type="ECO:0000313" key="1">
    <source>
        <dbReference type="EMBL" id="KAL0295217.1"/>
    </source>
</evidence>
<organism evidence="1">
    <name type="scientific">Sesamum calycinum</name>
    <dbReference type="NCBI Taxonomy" id="2727403"/>
    <lineage>
        <taxon>Eukaryota</taxon>
        <taxon>Viridiplantae</taxon>
        <taxon>Streptophyta</taxon>
        <taxon>Embryophyta</taxon>
        <taxon>Tracheophyta</taxon>
        <taxon>Spermatophyta</taxon>
        <taxon>Magnoliopsida</taxon>
        <taxon>eudicotyledons</taxon>
        <taxon>Gunneridae</taxon>
        <taxon>Pentapetalae</taxon>
        <taxon>asterids</taxon>
        <taxon>lamiids</taxon>
        <taxon>Lamiales</taxon>
        <taxon>Pedaliaceae</taxon>
        <taxon>Sesamum</taxon>
    </lineage>
</organism>
<dbReference type="EMBL" id="JACGWM010001077">
    <property type="protein sequence ID" value="KAL0295217.1"/>
    <property type="molecule type" value="Genomic_DNA"/>
</dbReference>
<feature type="non-terminal residue" evidence="1">
    <location>
        <position position="1"/>
    </location>
</feature>
<dbReference type="InterPro" id="IPR004242">
    <property type="entry name" value="Transposase_21"/>
</dbReference>
<dbReference type="AlphaFoldDB" id="A0AAW2JL38"/>
<reference evidence="1" key="1">
    <citation type="submission" date="2020-06" db="EMBL/GenBank/DDBJ databases">
        <authorList>
            <person name="Li T."/>
            <person name="Hu X."/>
            <person name="Zhang T."/>
            <person name="Song X."/>
            <person name="Zhang H."/>
            <person name="Dai N."/>
            <person name="Sheng W."/>
            <person name="Hou X."/>
            <person name="Wei L."/>
        </authorList>
    </citation>
    <scope>NUCLEOTIDE SEQUENCE</scope>
    <source>
        <strain evidence="1">KEN8</strain>
        <tissue evidence="1">Leaf</tissue>
    </source>
</reference>